<dbReference type="PANTHER" id="PTHR10491">
    <property type="entry name" value="DTDP-4-DEHYDRORHAMNOSE REDUCTASE"/>
    <property type="match status" value="1"/>
</dbReference>
<proteinExistence type="inferred from homology"/>
<reference evidence="5" key="1">
    <citation type="submission" date="2014-07" db="EMBL/GenBank/DDBJ databases">
        <authorList>
            <person name="Monot Marc"/>
        </authorList>
    </citation>
    <scope>NUCLEOTIDE SEQUENCE</scope>
    <source>
        <strain evidence="6">7032989</strain>
        <strain evidence="5">7032994</strain>
    </source>
</reference>
<dbReference type="UniPathway" id="UPA00124"/>
<evidence type="ECO:0000313" key="6">
    <source>
        <dbReference type="EMBL" id="CDS98459.1"/>
    </source>
</evidence>
<dbReference type="GO" id="GO:0008831">
    <property type="term" value="F:dTDP-4-dehydrorhamnose reductase activity"/>
    <property type="evidence" value="ECO:0007669"/>
    <property type="project" value="UniProtKB-EC"/>
</dbReference>
<dbReference type="NCBIfam" id="TIGR01214">
    <property type="entry name" value="rmlD"/>
    <property type="match status" value="1"/>
</dbReference>
<dbReference type="InterPro" id="IPR029903">
    <property type="entry name" value="RmlD-like-bd"/>
</dbReference>
<evidence type="ECO:0000256" key="1">
    <source>
        <dbReference type="ARBA" id="ARBA00010944"/>
    </source>
</evidence>
<evidence type="ECO:0000259" key="3">
    <source>
        <dbReference type="Pfam" id="PF04321"/>
    </source>
</evidence>
<sequence length="290" mass="33258">MKILITGSNGQLGKELVNQLEAINQSINQPKYVILATTRSDLDISNQTNVDNFILHNKPDVVVNCAAYTKVDACEDNIEIAYKINALGVRNLAIASEKVNAKLIHISTDYVFNGFSKYPYREDNKTEPNSVYGKSKLMGEKFVEQFSHKYFILRTAWLYGNGNNFVKTMIKLSLENTEVNVVNDQFGTPTSTVDLAKIIIKIMETEHYGVYHATCEGECSWYDFAKKIFKLKNIDIKVNPIKSNEFKCKAPRPLYSVLDNFMLKLIGLNSFRKWEESIEEYLERYDINEK</sequence>
<dbReference type="AlphaFoldDB" id="A0A069A4H7"/>
<dbReference type="EMBL" id="LK932347">
    <property type="protein sequence ID" value="CDS83290.1"/>
    <property type="molecule type" value="Genomic_DNA"/>
</dbReference>
<dbReference type="SUPFAM" id="SSF51735">
    <property type="entry name" value="NAD(P)-binding Rossmann-fold domains"/>
    <property type="match status" value="1"/>
</dbReference>
<dbReference type="GO" id="GO:0005829">
    <property type="term" value="C:cytosol"/>
    <property type="evidence" value="ECO:0007669"/>
    <property type="project" value="TreeGrafter"/>
</dbReference>
<dbReference type="PANTHER" id="PTHR10491:SF4">
    <property type="entry name" value="METHIONINE ADENOSYLTRANSFERASE 2 SUBUNIT BETA"/>
    <property type="match status" value="1"/>
</dbReference>
<keyword evidence="2 5" id="KW-0560">Oxidoreductase</keyword>
<comment type="similarity">
    <text evidence="1 2">Belongs to the dTDP-4-dehydrorhamnose reductase family.</text>
</comment>
<evidence type="ECO:0000256" key="2">
    <source>
        <dbReference type="RuleBase" id="RU364082"/>
    </source>
</evidence>
<dbReference type="EMBL" id="LK932465">
    <property type="protein sequence ID" value="CDS83145.1"/>
    <property type="molecule type" value="Genomic_DNA"/>
</dbReference>
<protein>
    <recommendedName>
        <fullName evidence="2">dTDP-4-dehydrorhamnose reductase</fullName>
        <ecNumber evidence="2">1.1.1.133</ecNumber>
    </recommendedName>
</protein>
<comment type="pathway">
    <text evidence="2">Carbohydrate biosynthesis; dTDP-L-rhamnose biosynthesis.</text>
</comment>
<dbReference type="GO" id="GO:0019305">
    <property type="term" value="P:dTDP-rhamnose biosynthetic process"/>
    <property type="evidence" value="ECO:0007669"/>
    <property type="project" value="UniProtKB-UniPathway"/>
</dbReference>
<dbReference type="InterPro" id="IPR005913">
    <property type="entry name" value="dTDP_dehydrorham_reduct"/>
</dbReference>
<keyword evidence="2" id="KW-0521">NADP</keyword>
<comment type="function">
    <text evidence="2">Catalyzes the reduction of dTDP-6-deoxy-L-lyxo-4-hexulose to yield dTDP-L-rhamnose.</text>
</comment>
<dbReference type="InterPro" id="IPR036291">
    <property type="entry name" value="NAD(P)-bd_dom_sf"/>
</dbReference>
<dbReference type="RefSeq" id="WP_003436060.1">
    <property type="nucleotide sequence ID" value="NZ_BBYB01000122.1"/>
</dbReference>
<dbReference type="Pfam" id="PF04321">
    <property type="entry name" value="RmlD_sub_bind"/>
    <property type="match status" value="1"/>
</dbReference>
<evidence type="ECO:0000313" key="4">
    <source>
        <dbReference type="EMBL" id="CDS83145.1"/>
    </source>
</evidence>
<organism evidence="5">
    <name type="scientific">Clostridioides difficile</name>
    <name type="common">Peptoclostridium difficile</name>
    <dbReference type="NCBI Taxonomy" id="1496"/>
    <lineage>
        <taxon>Bacteria</taxon>
        <taxon>Bacillati</taxon>
        <taxon>Bacillota</taxon>
        <taxon>Clostridia</taxon>
        <taxon>Peptostreptococcales</taxon>
        <taxon>Peptostreptococcaceae</taxon>
        <taxon>Clostridioides</taxon>
    </lineage>
</organism>
<gene>
    <name evidence="5" type="primary">spsK</name>
    <name evidence="6" type="ORF">BN1095_210129</name>
    <name evidence="4" type="ORF">BN1096_160121</name>
    <name evidence="5" type="ORF">BN1097_140123</name>
</gene>
<dbReference type="CDD" id="cd05254">
    <property type="entry name" value="dTDP_HR_like_SDR_e"/>
    <property type="match status" value="1"/>
</dbReference>
<dbReference type="EC" id="1.1.1.133" evidence="2"/>
<dbReference type="EMBL" id="LK932861">
    <property type="protein sequence ID" value="CDS98459.1"/>
    <property type="molecule type" value="Genomic_DNA"/>
</dbReference>
<dbReference type="FunFam" id="3.40.50.720:FF:000159">
    <property type="entry name" value="dTDP-4-dehydrorhamnose reductase"/>
    <property type="match status" value="1"/>
</dbReference>
<dbReference type="PATRIC" id="fig|1496.1373.peg.3088"/>
<name>A0A069A4H7_CLODI</name>
<dbReference type="Gene3D" id="3.40.50.720">
    <property type="entry name" value="NAD(P)-binding Rossmann-like Domain"/>
    <property type="match status" value="1"/>
</dbReference>
<dbReference type="Gene3D" id="3.90.25.10">
    <property type="entry name" value="UDP-galactose 4-epimerase, domain 1"/>
    <property type="match status" value="1"/>
</dbReference>
<feature type="domain" description="RmlD-like substrate binding" evidence="3">
    <location>
        <begin position="1"/>
        <end position="285"/>
    </location>
</feature>
<accession>A0A069A4H7</accession>
<evidence type="ECO:0000313" key="5">
    <source>
        <dbReference type="EMBL" id="CDS83290.1"/>
    </source>
</evidence>